<dbReference type="RefSeq" id="WP_211609202.1">
    <property type="nucleotide sequence ID" value="NZ_FODV01000013.1"/>
</dbReference>
<keyword evidence="3" id="KW-1185">Reference proteome</keyword>
<dbReference type="EMBL" id="FODV01000013">
    <property type="protein sequence ID" value="SEP08410.1"/>
    <property type="molecule type" value="Genomic_DNA"/>
</dbReference>
<sequence length="61" mass="6990">MNNVTAEQNDDGSVTIHFGGDPDQPNFIYTPEGWNYTVWLYQPREPIIDGSYQFPEAQPVE</sequence>
<reference evidence="3" key="1">
    <citation type="submission" date="2016-10" db="EMBL/GenBank/DDBJ databases">
        <authorList>
            <person name="Varghese N."/>
            <person name="Submissions S."/>
        </authorList>
    </citation>
    <scope>NUCLEOTIDE SEQUENCE [LARGE SCALE GENOMIC DNA]</scope>
    <source>
        <strain evidence="3">CGMCC 1.10121</strain>
    </source>
</reference>
<dbReference type="AlphaFoldDB" id="A0A1H8UYU4"/>
<evidence type="ECO:0000256" key="1">
    <source>
        <dbReference type="SAM" id="MobiDB-lite"/>
    </source>
</evidence>
<feature type="region of interest" description="Disordered" evidence="1">
    <location>
        <begin position="1"/>
        <end position="22"/>
    </location>
</feature>
<accession>A0A1H8UYU4</accession>
<dbReference type="OrthoDB" id="181739at2157"/>
<dbReference type="Proteomes" id="UP000199126">
    <property type="component" value="Unassembled WGS sequence"/>
</dbReference>
<name>A0A1H8UYU4_9EURY</name>
<dbReference type="Gene3D" id="2.60.120.600">
    <property type="entry name" value="Domain of unknown function DUF1214, C-terminal domain"/>
    <property type="match status" value="1"/>
</dbReference>
<evidence type="ECO:0000313" key="2">
    <source>
        <dbReference type="EMBL" id="SEP08410.1"/>
    </source>
</evidence>
<evidence type="ECO:0000313" key="3">
    <source>
        <dbReference type="Proteomes" id="UP000199126"/>
    </source>
</evidence>
<proteinExistence type="predicted"/>
<gene>
    <name evidence="2" type="ORF">SAMN04487948_11375</name>
</gene>
<dbReference type="SUPFAM" id="SSF160935">
    <property type="entry name" value="VPA0735-like"/>
    <property type="match status" value="1"/>
</dbReference>
<dbReference type="InterPro" id="IPR037049">
    <property type="entry name" value="DUF1214_C_sf"/>
</dbReference>
<protein>
    <recommendedName>
        <fullName evidence="4">DUF1214 domain-containing protein</fullName>
    </recommendedName>
</protein>
<organism evidence="2 3">
    <name type="scientific">Halogranum amylolyticum</name>
    <dbReference type="NCBI Taxonomy" id="660520"/>
    <lineage>
        <taxon>Archaea</taxon>
        <taxon>Methanobacteriati</taxon>
        <taxon>Methanobacteriota</taxon>
        <taxon>Stenosarchaea group</taxon>
        <taxon>Halobacteria</taxon>
        <taxon>Halobacteriales</taxon>
        <taxon>Haloferacaceae</taxon>
    </lineage>
</organism>
<evidence type="ECO:0008006" key="4">
    <source>
        <dbReference type="Google" id="ProtNLM"/>
    </source>
</evidence>